<dbReference type="AlphaFoldDB" id="A0ABD2W723"/>
<evidence type="ECO:0000313" key="2">
    <source>
        <dbReference type="Proteomes" id="UP001627154"/>
    </source>
</evidence>
<proteinExistence type="predicted"/>
<gene>
    <name evidence="1" type="ORF">TKK_016182</name>
</gene>
<sequence length="336" mass="38717">MKMDHNLAGYILMSIISDKDKANQLLSNFNQTKVACMSPEEALALMIEGNLSVKVYRDLRKNASCKGHHLYPSYDKVFDAKQATYPENVFISETLCAVPLQNLLNHTAKRLILALKLDVQDSMKLVFILKYGFDETNCKTYKQKANDADAFCESLFCSSLVTLKLFDENTGKVHWLIPRPSSTRFCRPIKISYEKETVDKIMTEASALQREIDDLNDLVINNVTVSFHMHLTMIDGKVVGALNKASSQKCHVCRATIRHFNKIKKLIALRTKPKALTYGFPVLHAHIRFMELVLHVSYKLDLLKKKYKVAWTFRYLMILWHWNPYVIYSSLVVDWN</sequence>
<keyword evidence="2" id="KW-1185">Reference proteome</keyword>
<organism evidence="1 2">
    <name type="scientific">Trichogramma kaykai</name>
    <dbReference type="NCBI Taxonomy" id="54128"/>
    <lineage>
        <taxon>Eukaryota</taxon>
        <taxon>Metazoa</taxon>
        <taxon>Ecdysozoa</taxon>
        <taxon>Arthropoda</taxon>
        <taxon>Hexapoda</taxon>
        <taxon>Insecta</taxon>
        <taxon>Pterygota</taxon>
        <taxon>Neoptera</taxon>
        <taxon>Endopterygota</taxon>
        <taxon>Hymenoptera</taxon>
        <taxon>Apocrita</taxon>
        <taxon>Proctotrupomorpha</taxon>
        <taxon>Chalcidoidea</taxon>
        <taxon>Trichogrammatidae</taxon>
        <taxon>Trichogramma</taxon>
    </lineage>
</organism>
<accession>A0ABD2W723</accession>
<comment type="caution">
    <text evidence="1">The sequence shown here is derived from an EMBL/GenBank/DDBJ whole genome shotgun (WGS) entry which is preliminary data.</text>
</comment>
<evidence type="ECO:0000313" key="1">
    <source>
        <dbReference type="EMBL" id="KAL3388753.1"/>
    </source>
</evidence>
<dbReference type="Proteomes" id="UP001627154">
    <property type="component" value="Unassembled WGS sequence"/>
</dbReference>
<dbReference type="EMBL" id="JBJJXI010000128">
    <property type="protein sequence ID" value="KAL3388753.1"/>
    <property type="molecule type" value="Genomic_DNA"/>
</dbReference>
<name>A0ABD2W723_9HYME</name>
<reference evidence="1 2" key="1">
    <citation type="journal article" date="2024" name="bioRxiv">
        <title>A reference genome for Trichogramma kaykai: A tiny desert-dwelling parasitoid wasp with competing sex-ratio distorters.</title>
        <authorList>
            <person name="Culotta J."/>
            <person name="Lindsey A.R."/>
        </authorList>
    </citation>
    <scope>NUCLEOTIDE SEQUENCE [LARGE SCALE GENOMIC DNA]</scope>
    <source>
        <strain evidence="1 2">KSX58</strain>
    </source>
</reference>
<protein>
    <submittedName>
        <fullName evidence="1">Uncharacterized protein</fullName>
    </submittedName>
</protein>